<name>A0A0F9MCE2_9ZZZZ</name>
<organism evidence="1">
    <name type="scientific">marine sediment metagenome</name>
    <dbReference type="NCBI Taxonomy" id="412755"/>
    <lineage>
        <taxon>unclassified sequences</taxon>
        <taxon>metagenomes</taxon>
        <taxon>ecological metagenomes</taxon>
    </lineage>
</organism>
<dbReference type="AlphaFoldDB" id="A0A0F9MCE2"/>
<accession>A0A0F9MCE2</accession>
<comment type="caution">
    <text evidence="1">The sequence shown here is derived from an EMBL/GenBank/DDBJ whole genome shotgun (WGS) entry which is preliminary data.</text>
</comment>
<proteinExistence type="predicted"/>
<reference evidence="1" key="1">
    <citation type="journal article" date="2015" name="Nature">
        <title>Complex archaea that bridge the gap between prokaryotes and eukaryotes.</title>
        <authorList>
            <person name="Spang A."/>
            <person name="Saw J.H."/>
            <person name="Jorgensen S.L."/>
            <person name="Zaremba-Niedzwiedzka K."/>
            <person name="Martijn J."/>
            <person name="Lind A.E."/>
            <person name="van Eijk R."/>
            <person name="Schleper C."/>
            <person name="Guy L."/>
            <person name="Ettema T.J."/>
        </authorList>
    </citation>
    <scope>NUCLEOTIDE SEQUENCE</scope>
</reference>
<sequence>MSKKITELTAFPVPASTDLLAVVDLAAIETKKTTVSQLAGVLDHGALLGLADDDHTIYSLADGLRDFSGVVVGVDPTASNHLATKEYVDSAIAFIENYFLIDTASDIAGIYYVASETVGGGGGTLPTLGLGTGDGQALVNFATLSTLPGVNTLLMGVYELHAHVQRTNGTKPYTVYFELYTRTDPGGVETLRATSEDSAEYDDNNENVIEIHANVAADVDINTTDRLVWKLLVDVGSAGSAIDLDILVEGTTNAHVAVPTTTEVLSSVFVRQDGTKELSADWDAGSQLLPKY</sequence>
<evidence type="ECO:0000313" key="1">
    <source>
        <dbReference type="EMBL" id="KKM74270.1"/>
    </source>
</evidence>
<gene>
    <name evidence="1" type="ORF">LCGC14_1402030</name>
</gene>
<protein>
    <submittedName>
        <fullName evidence="1">Uncharacterized protein</fullName>
    </submittedName>
</protein>
<dbReference type="EMBL" id="LAZR01009168">
    <property type="protein sequence ID" value="KKM74270.1"/>
    <property type="molecule type" value="Genomic_DNA"/>
</dbReference>